<reference evidence="2 3" key="1">
    <citation type="submission" date="2013-11" db="EMBL/GenBank/DDBJ databases">
        <title>Opisthorchis viverrini - life in the bile duct.</title>
        <authorList>
            <person name="Young N.D."/>
            <person name="Nagarajan N."/>
            <person name="Lin S.J."/>
            <person name="Korhonen P.K."/>
            <person name="Jex A.R."/>
            <person name="Hall R.S."/>
            <person name="Safavi-Hemami H."/>
            <person name="Kaewkong W."/>
            <person name="Bertrand D."/>
            <person name="Gao S."/>
            <person name="Seet Q."/>
            <person name="Wongkham S."/>
            <person name="Teh B.T."/>
            <person name="Wongkham C."/>
            <person name="Intapan P.M."/>
            <person name="Maleewong W."/>
            <person name="Yang X."/>
            <person name="Hu M."/>
            <person name="Wang Z."/>
            <person name="Hofmann A."/>
            <person name="Sternberg P.W."/>
            <person name="Tan P."/>
            <person name="Wang J."/>
            <person name="Gasser R.B."/>
        </authorList>
    </citation>
    <scope>NUCLEOTIDE SEQUENCE [LARGE SCALE GENOMIC DNA]</scope>
</reference>
<dbReference type="EMBL" id="KL596853">
    <property type="protein sequence ID" value="KER23345.1"/>
    <property type="molecule type" value="Genomic_DNA"/>
</dbReference>
<evidence type="ECO:0000256" key="1">
    <source>
        <dbReference type="SAM" id="MobiDB-lite"/>
    </source>
</evidence>
<dbReference type="AlphaFoldDB" id="A0A074ZJ22"/>
<dbReference type="RefSeq" id="XP_009172908.1">
    <property type="nucleotide sequence ID" value="XM_009174644.1"/>
</dbReference>
<feature type="compositionally biased region" description="Basic and acidic residues" evidence="1">
    <location>
        <begin position="116"/>
        <end position="131"/>
    </location>
</feature>
<name>A0A074ZJ22_OPIVI</name>
<dbReference type="KEGG" id="ovi:T265_08755"/>
<feature type="compositionally biased region" description="Basic and acidic residues" evidence="1">
    <location>
        <begin position="97"/>
        <end position="106"/>
    </location>
</feature>
<gene>
    <name evidence="2" type="ORF">T265_08755</name>
</gene>
<dbReference type="CTD" id="20322934"/>
<protein>
    <submittedName>
        <fullName evidence="2">Uncharacterized protein</fullName>
    </submittedName>
</protein>
<dbReference type="Proteomes" id="UP000054324">
    <property type="component" value="Unassembled WGS sequence"/>
</dbReference>
<organism evidence="2 3">
    <name type="scientific">Opisthorchis viverrini</name>
    <name type="common">Southeast Asian liver fluke</name>
    <dbReference type="NCBI Taxonomy" id="6198"/>
    <lineage>
        <taxon>Eukaryota</taxon>
        <taxon>Metazoa</taxon>
        <taxon>Spiralia</taxon>
        <taxon>Lophotrochozoa</taxon>
        <taxon>Platyhelminthes</taxon>
        <taxon>Trematoda</taxon>
        <taxon>Digenea</taxon>
        <taxon>Opisthorchiida</taxon>
        <taxon>Opisthorchiata</taxon>
        <taxon>Opisthorchiidae</taxon>
        <taxon>Opisthorchis</taxon>
    </lineage>
</organism>
<keyword evidence="3" id="KW-1185">Reference proteome</keyword>
<feature type="region of interest" description="Disordered" evidence="1">
    <location>
        <begin position="84"/>
        <end position="131"/>
    </location>
</feature>
<sequence length="131" mass="14700">MRPCECRGDNLQYSSTGRQAKCANRHTTPSENVVQISDSREEDTFLVVLSLKNRSPPAAAPFRCLTPMPSEGSMKARILTSCPRSRHRGRVRTTDVPVEKDRKRMYTEGAQVPAEVTEKEYSREETAILSG</sequence>
<evidence type="ECO:0000313" key="3">
    <source>
        <dbReference type="Proteomes" id="UP000054324"/>
    </source>
</evidence>
<dbReference type="GeneID" id="20322934"/>
<proteinExistence type="predicted"/>
<accession>A0A074ZJ22</accession>
<evidence type="ECO:0000313" key="2">
    <source>
        <dbReference type="EMBL" id="KER23345.1"/>
    </source>
</evidence>